<dbReference type="InterPro" id="IPR000232">
    <property type="entry name" value="HSF_DNA-bd"/>
</dbReference>
<dbReference type="PANTHER" id="PTHR31563:SF10">
    <property type="entry name" value="ION CHANNEL POLLUX-RELATED"/>
    <property type="match status" value="1"/>
</dbReference>
<dbReference type="CDD" id="cd10567">
    <property type="entry name" value="SWIB-MDM2_like"/>
    <property type="match status" value="1"/>
</dbReference>
<dbReference type="SMART" id="SM00415">
    <property type="entry name" value="HSF"/>
    <property type="match status" value="1"/>
</dbReference>
<evidence type="ECO:0000259" key="16">
    <source>
        <dbReference type="PROSITE" id="PS51184"/>
    </source>
</evidence>
<comment type="similarity">
    <text evidence="12">Belongs to the HSF family.</text>
</comment>
<dbReference type="PROSITE" id="PS00636">
    <property type="entry name" value="DNAJ_1"/>
    <property type="match status" value="1"/>
</dbReference>
<evidence type="ECO:0000256" key="8">
    <source>
        <dbReference type="ARBA" id="ARBA00023125"/>
    </source>
</evidence>
<dbReference type="SMART" id="SM00558">
    <property type="entry name" value="JmjC"/>
    <property type="match status" value="1"/>
</dbReference>
<dbReference type="SUPFAM" id="SSF46785">
    <property type="entry name" value="Winged helix' DNA-binding domain"/>
    <property type="match status" value="1"/>
</dbReference>
<gene>
    <name evidence="18" type="primary">AlNc14C42G3547</name>
    <name evidence="18" type="ORF">ALNC14_040700</name>
</gene>
<dbReference type="InterPro" id="IPR010420">
    <property type="entry name" value="CASTOR/POLLUX/SYM8_dom"/>
</dbReference>
<feature type="repeat" description="TPR" evidence="11">
    <location>
        <begin position="1761"/>
        <end position="1794"/>
    </location>
</feature>
<keyword evidence="7" id="KW-0406">Ion transport</keyword>
<dbReference type="GO" id="GO:0012505">
    <property type="term" value="C:endomembrane system"/>
    <property type="evidence" value="ECO:0007669"/>
    <property type="project" value="UniProtKB-SubCell"/>
</dbReference>
<dbReference type="Pfam" id="PF06241">
    <property type="entry name" value="Castor_Poll_mid"/>
    <property type="match status" value="1"/>
</dbReference>
<dbReference type="Pfam" id="PF13432">
    <property type="entry name" value="TPR_16"/>
    <property type="match status" value="1"/>
</dbReference>
<evidence type="ECO:0000256" key="14">
    <source>
        <dbReference type="SAM" id="Phobius"/>
    </source>
</evidence>
<dbReference type="HOGENOM" id="CLU_000743_0_0_1"/>
<dbReference type="InterPro" id="IPR019734">
    <property type="entry name" value="TPR_rpt"/>
</dbReference>
<dbReference type="SMART" id="SM00271">
    <property type="entry name" value="DnaJ"/>
    <property type="match status" value="1"/>
</dbReference>
<evidence type="ECO:0000313" key="18">
    <source>
        <dbReference type="EMBL" id="CCA17927.1"/>
    </source>
</evidence>
<dbReference type="EMBL" id="FR824087">
    <property type="protein sequence ID" value="CCA17927.1"/>
    <property type="molecule type" value="Genomic_DNA"/>
</dbReference>
<dbReference type="GO" id="GO:0003700">
    <property type="term" value="F:DNA-binding transcription factor activity"/>
    <property type="evidence" value="ECO:0007669"/>
    <property type="project" value="InterPro"/>
</dbReference>
<proteinExistence type="inferred from homology"/>
<evidence type="ECO:0000256" key="4">
    <source>
        <dbReference type="ARBA" id="ARBA00022448"/>
    </source>
</evidence>
<accession>F0W9V9</accession>
<feature type="compositionally biased region" description="Polar residues" evidence="13">
    <location>
        <begin position="587"/>
        <end position="596"/>
    </location>
</feature>
<evidence type="ECO:0000256" key="5">
    <source>
        <dbReference type="ARBA" id="ARBA00022692"/>
    </source>
</evidence>
<keyword evidence="8" id="KW-0238">DNA-binding</keyword>
<dbReference type="Gene3D" id="3.40.50.720">
    <property type="entry name" value="NAD(P)-binding Rossmann-like Domain"/>
    <property type="match status" value="1"/>
</dbReference>
<dbReference type="InterPro" id="IPR036885">
    <property type="entry name" value="SWIB_MDM2_dom_sf"/>
</dbReference>
<keyword evidence="10" id="KW-0539">Nucleus</keyword>
<feature type="transmembrane region" description="Helical" evidence="14">
    <location>
        <begin position="834"/>
        <end position="854"/>
    </location>
</feature>
<dbReference type="PROSITE" id="PS50076">
    <property type="entry name" value="DNAJ_2"/>
    <property type="match status" value="1"/>
</dbReference>
<feature type="repeat" description="TPR" evidence="11">
    <location>
        <begin position="1579"/>
        <end position="1612"/>
    </location>
</feature>
<evidence type="ECO:0000259" key="17">
    <source>
        <dbReference type="PROSITE" id="PS51201"/>
    </source>
</evidence>
<feature type="region of interest" description="Disordered" evidence="13">
    <location>
        <begin position="31"/>
        <end position="70"/>
    </location>
</feature>
<dbReference type="PANTHER" id="PTHR31563">
    <property type="entry name" value="ION CHANNEL POLLUX-RELATED"/>
    <property type="match status" value="1"/>
</dbReference>
<dbReference type="InterPro" id="IPR041667">
    <property type="entry name" value="Cupin_8"/>
</dbReference>
<dbReference type="InterPro" id="IPR003121">
    <property type="entry name" value="SWIB_MDM2_domain"/>
</dbReference>
<feature type="region of interest" description="Disordered" evidence="13">
    <location>
        <begin position="509"/>
        <end position="539"/>
    </location>
</feature>
<dbReference type="SMART" id="SM00151">
    <property type="entry name" value="SWIB"/>
    <property type="match status" value="1"/>
</dbReference>
<protein>
    <submittedName>
        <fullName evidence="18">Ion channel putative</fullName>
    </submittedName>
</protein>
<comment type="subcellular location">
    <subcellularLocation>
        <location evidence="2">Endomembrane system</location>
        <topology evidence="2">Multi-pass membrane protein</topology>
    </subcellularLocation>
    <subcellularLocation>
        <location evidence="1">Nucleus</location>
    </subcellularLocation>
</comment>
<dbReference type="Gene3D" id="2.60.120.10">
    <property type="entry name" value="Jelly Rolls"/>
    <property type="match status" value="2"/>
</dbReference>
<feature type="region of interest" description="Disordered" evidence="13">
    <location>
        <begin position="380"/>
        <end position="403"/>
    </location>
</feature>
<keyword evidence="6 14" id="KW-1133">Transmembrane helix</keyword>
<evidence type="ECO:0000256" key="12">
    <source>
        <dbReference type="RuleBase" id="RU004020"/>
    </source>
</evidence>
<dbReference type="PROSITE" id="PS51184">
    <property type="entry name" value="JMJC"/>
    <property type="match status" value="1"/>
</dbReference>
<reference evidence="18" key="1">
    <citation type="journal article" date="2011" name="PLoS Biol.">
        <title>Gene gain and loss during evolution of obligate parasitism in the white rust pathogen of Arabidopsis thaliana.</title>
        <authorList>
            <person name="Kemen E."/>
            <person name="Gardiner A."/>
            <person name="Schultz-Larsen T."/>
            <person name="Kemen A.C."/>
            <person name="Balmuth A.L."/>
            <person name="Robert-Seilaniantz A."/>
            <person name="Bailey K."/>
            <person name="Holub E."/>
            <person name="Studholme D.J."/>
            <person name="Maclean D."/>
            <person name="Jones J.D."/>
        </authorList>
    </citation>
    <scope>NUCLEOTIDE SEQUENCE</scope>
</reference>
<dbReference type="GO" id="GO:0005634">
    <property type="term" value="C:nucleus"/>
    <property type="evidence" value="ECO:0007669"/>
    <property type="project" value="UniProtKB-SubCell"/>
</dbReference>
<name>F0W9V9_9STRA</name>
<feature type="domain" description="JmjC" evidence="16">
    <location>
        <begin position="2217"/>
        <end position="2507"/>
    </location>
</feature>
<feature type="region of interest" description="Disordered" evidence="13">
    <location>
        <begin position="584"/>
        <end position="619"/>
    </location>
</feature>
<feature type="region of interest" description="Disordered" evidence="13">
    <location>
        <begin position="311"/>
        <end position="332"/>
    </location>
</feature>
<dbReference type="Pfam" id="PF00447">
    <property type="entry name" value="HSF_DNA-bind"/>
    <property type="match status" value="1"/>
</dbReference>
<feature type="region of interest" description="Disordered" evidence="13">
    <location>
        <begin position="664"/>
        <end position="683"/>
    </location>
</feature>
<feature type="compositionally biased region" description="Basic and acidic residues" evidence="13">
    <location>
        <begin position="522"/>
        <end position="536"/>
    </location>
</feature>
<dbReference type="Pfam" id="PF00226">
    <property type="entry name" value="DnaJ"/>
    <property type="match status" value="1"/>
</dbReference>
<dbReference type="SMART" id="SM00028">
    <property type="entry name" value="TPR"/>
    <property type="match status" value="9"/>
</dbReference>
<evidence type="ECO:0000256" key="3">
    <source>
        <dbReference type="ARBA" id="ARBA00008577"/>
    </source>
</evidence>
<feature type="domain" description="RCK N-terminal" evidence="17">
    <location>
        <begin position="928"/>
        <end position="1069"/>
    </location>
</feature>
<dbReference type="InterPro" id="IPR014710">
    <property type="entry name" value="RmlC-like_jellyroll"/>
</dbReference>
<dbReference type="Gene3D" id="1.10.10.10">
    <property type="entry name" value="Winged helix-like DNA-binding domain superfamily/Winged helix DNA-binding domain"/>
    <property type="match status" value="1"/>
</dbReference>
<dbReference type="InterPro" id="IPR019835">
    <property type="entry name" value="SWIB_domain"/>
</dbReference>
<feature type="compositionally biased region" description="Basic residues" evidence="13">
    <location>
        <begin position="55"/>
        <end position="64"/>
    </location>
</feature>
<evidence type="ECO:0000256" key="11">
    <source>
        <dbReference type="PROSITE-ProRule" id="PRU00339"/>
    </source>
</evidence>
<keyword evidence="11" id="KW-0802">TPR repeat</keyword>
<dbReference type="InterPro" id="IPR036388">
    <property type="entry name" value="WH-like_DNA-bd_sf"/>
</dbReference>
<dbReference type="SUPFAM" id="SSF48452">
    <property type="entry name" value="TPR-like"/>
    <property type="match status" value="1"/>
</dbReference>
<feature type="region of interest" description="Disordered" evidence="13">
    <location>
        <begin position="2368"/>
        <end position="2412"/>
    </location>
</feature>
<dbReference type="GO" id="GO:0006813">
    <property type="term" value="P:potassium ion transport"/>
    <property type="evidence" value="ECO:0007669"/>
    <property type="project" value="InterPro"/>
</dbReference>
<feature type="domain" description="J" evidence="15">
    <location>
        <begin position="1938"/>
        <end position="2008"/>
    </location>
</feature>
<evidence type="ECO:0000256" key="2">
    <source>
        <dbReference type="ARBA" id="ARBA00004127"/>
    </source>
</evidence>
<dbReference type="SUPFAM" id="SSF46565">
    <property type="entry name" value="Chaperone J-domain"/>
    <property type="match status" value="1"/>
</dbReference>
<dbReference type="InterPro" id="IPR036869">
    <property type="entry name" value="J_dom_sf"/>
</dbReference>
<dbReference type="PROSITE" id="PS50005">
    <property type="entry name" value="TPR"/>
    <property type="match status" value="2"/>
</dbReference>
<feature type="transmembrane region" description="Helical" evidence="14">
    <location>
        <begin position="887"/>
        <end position="908"/>
    </location>
</feature>
<sequence>MQPDQWDNFPSLSLMASSAIFTERFSESILESVRNPPDSGSDGTNDMVEEPIKTQRVKRQRQHKNTSSAVSYSCKSSVPALKSSMGMNTNLLNCIGSKGSYELFQNMDSLCKYNSVTSCTQTSSSTITSASSDLGDRSINVETQRSAPLQLDSIQLRKLERENKFLHESTRAKRAKPDAPKFLLLLYEILQTENENVIKWAEDGLSLQILDPSTVTEEILPKYFNHTNFHSFQRQLNYFGFRKWTKSKTDICTFSHPHFRQNQPEMLQLIKRKKAPRRSGVPAPLMKGMEVASDRTSCAESLHHPKYPLFATESKSRSLPGQEPTGKSKYEQCCESRSLTSVPIGSIIPTGSRRLLPISPSGKRQLASHETNDLVPSFHSEMKRPLSSGHPLPSIQNGSPSRSCELGRDSLYIHSNRMPKDVNNVISPLAATGLQKIAKKKKDTSPQDAHTRVRFGDRNTTLMGFYPPPSVGPLNGFMSETLRTSALPIYQSNKFLPTLDIVRKRIMHRQNQDSSGNPLGSSRKEDAPQGRSKSDIPDASYDKLAAISDSAFTKSSGVDDRAQYAESTDPVDLLLRIKKCHSVLSPAPSTHPTKADSSVEPARSQSDTSQIHRQSDDATSDLTELHNFLLRQSLYTNRLEAQLKLALEENESLRNALDTKAREMEGMHQEQRLMQKEKSRTSRKYFHHCKSVENTSTGALVMKAATQRVIPVASTLESALNSDEADLQDEVHTFLVDSGPKTKQLPPLTQSLPEFAPIVIKPRATPLAHGKTGQSFSLRRVLTSRRYSDSASDIRIQYLRSARKPPQVASKHSLMDRLAYRVDLIITSRRGQTMSLTAAGLVLIVLGGLILAVVQPHEAVNETLWQSWTFLADSGSHTNLSRERVRVIGAITTIIGILYFSVIMGFVVDGIRDKMDSLKKGKSRVAEDGHTLMLGWTDKSVSFIRQICLANESEHGGTIVVLAEVEKEDLEAELSSHLKSEDLRGTRVIFRTGTSLLSVDLIKVAAHRAKSIVIMAQTSGEADRSDASVLRTVLSLKTIPQLSGHIVAELRDIDNEPLVKLVGSNQVEILVSHDVIGRLVLMSARSPGLAGVFTSLLGFEGCEFYVKHWPECVGVRFGDLVERFPDAIPLGIKNAQGQVFLHPGFDVIVQELDQIIVLAEDDDTYQACDPLPVDIGELPDSKSKPQINEKILMCGWRRDIRDMIQLLDSLVTPRTELHMLCEEPIHLRSQLLQDGGLKVKDLRNLRLFHHFGNTAVRRHLENLPLDMFTSMMILADQSRETDIMHSDSHSLASLLLIRDLQNRLFEQKYSKSQQMIPKHKRPRVACKCISEILDPRTQKTISTSSTILELSEFIQSNELVSCILAMISESRDVRVILDELLGPQGAFFEIEPSSRYCLQSEEVTFWQLAKRAMLKGDILCGYQYHAAKEETILNPNNKMTPRTWEEIDLIVLQSERKEEGESRVGSVDVEQVEKQRQSEVVRSHARKAEEMQNAKLCDRVKDVIEVYTGAQKNDGSFGGERAGVDREEVIQTLVEVVTVLLDVVMQRERVKFQDQRRHFARQIAYIDHVDVRKMMESEAEEFKNQGNKLYAKGSYREARDLYSKAIDLAPTIVSYYGNRAAASFMLDDHKEAIADCNRAILFDSTFSKGYVRKAKAQIALGDIEGANKTFQTGLTKCPNNAALHSEKQQLEVAKEKMNRGLEHLKAARYGQAVLCLDGALQILRCSTDLKMKRAEALIGCERYDEAFASLTQLMRANTSSSDILYLRARCLYFQGEFTNAVKHLQQALRSDPDNQTFMKEMKKIRKLESSKENANAAFKAGRMNDAIDQYTKCLGIDQQNKAFNAKIYCNRATALSQINRYEEAIRDCDKAIYYDHGYAKAYLRKAACLKALGTEEKLEQALRVYEQASKLVGNGAQRDIQQNIRETKLELKKAKRKDYYKILGVTQSANEHEIKKAYRKSALKYHPDRHASKSDTEKKEAEVAFKNLGEAYAVLSDPQKKQRYDAGVDLEDLDNEYAQPGGGMGGVDPQQIFQMFFGGGGMGGMGGGNNNLQYNWLVILPIQKMSLSSKNANCASEKRLKSSLHCSNVNHYSGCTVSDDSFQISRIKLSEIDPKLFFERYIATRTPVVLEGALADPGFSALKKWESNEYLDTLSGEELVQVEYRANEMESFGRGRETQMSFHSFLQLVERGDTLHYLTTQDVEEGESGRPELMAPFVQRLRNDFPIRPALMGNLIPQNINVWMGHARNGASSGLHHDYHDNMYILLRGKKSFRLYSPADAERLYTRGKLAFVHENGRINYEGEITTAYGADPSSEAAAIAAMEKEEAEWALSQAEKALENGKIGAKEAFEKAEIRFEAAMDAILSAEFGDESDQEGENHSRDDLDESDAPIDTQAPEITSSPESLPASKHRKVDRTLVNPLNFSKIDASLMQDSALREEVDTLYPEFQHARAAFCEVSAGDILYLPASWFHEVRSFGSSNGHLALNYWFHPPDQLSNFQEPYSSQFWKRNFLSRGIESNAENVIKRRKLREQIERLFSKYVVSVRNECNPKDSSFVAVFAAFVGKDRAYTSGCNERVVRLQGITSPFSRSDVTFPFSWAYVKRHQLQHPNDGRIIRPNDEMKRTFGIDNEIHFNQVAKLLTQHLQKWD</sequence>
<dbReference type="Gene3D" id="1.10.245.10">
    <property type="entry name" value="SWIB/MDM2 domain"/>
    <property type="match status" value="1"/>
</dbReference>
<evidence type="ECO:0000259" key="15">
    <source>
        <dbReference type="PROSITE" id="PS50076"/>
    </source>
</evidence>
<dbReference type="SUPFAM" id="SSF51197">
    <property type="entry name" value="Clavaminate synthase-like"/>
    <property type="match status" value="1"/>
</dbReference>
<evidence type="ECO:0000256" key="10">
    <source>
        <dbReference type="ARBA" id="ARBA00023242"/>
    </source>
</evidence>
<dbReference type="InterPro" id="IPR044849">
    <property type="entry name" value="CASTOR/POLLUX/SYM8-like"/>
</dbReference>
<organism evidence="18">
    <name type="scientific">Albugo laibachii Nc14</name>
    <dbReference type="NCBI Taxonomy" id="890382"/>
    <lineage>
        <taxon>Eukaryota</taxon>
        <taxon>Sar</taxon>
        <taxon>Stramenopiles</taxon>
        <taxon>Oomycota</taxon>
        <taxon>Peronosporomycetes</taxon>
        <taxon>Albuginales</taxon>
        <taxon>Albuginaceae</taxon>
        <taxon>Albugo</taxon>
    </lineage>
</organism>
<dbReference type="InterPro" id="IPR018253">
    <property type="entry name" value="DnaJ_domain_CS"/>
</dbReference>
<comment type="similarity">
    <text evidence="3">Belongs to the castor/pollux (TC 1.A.1.23) family.</text>
</comment>
<keyword evidence="4" id="KW-0813">Transport</keyword>
<dbReference type="InterPro" id="IPR001623">
    <property type="entry name" value="DnaJ_domain"/>
</dbReference>
<dbReference type="PRINTS" id="PR00625">
    <property type="entry name" value="JDOMAIN"/>
</dbReference>
<feature type="compositionally biased region" description="Polar residues" evidence="13">
    <location>
        <begin position="603"/>
        <end position="612"/>
    </location>
</feature>
<dbReference type="Pfam" id="PF02201">
    <property type="entry name" value="SWIB"/>
    <property type="match status" value="1"/>
</dbReference>
<dbReference type="FunFam" id="1.10.10.10:FF:000286">
    <property type="entry name" value="Heat shock transcription factor"/>
    <property type="match status" value="1"/>
</dbReference>
<dbReference type="InterPro" id="IPR003347">
    <property type="entry name" value="JmjC_dom"/>
</dbReference>
<dbReference type="CDD" id="cd06257">
    <property type="entry name" value="DnaJ"/>
    <property type="match status" value="1"/>
</dbReference>
<feature type="compositionally biased region" description="Basic and acidic residues" evidence="13">
    <location>
        <begin position="664"/>
        <end position="680"/>
    </location>
</feature>
<dbReference type="Gene3D" id="1.10.287.110">
    <property type="entry name" value="DnaJ domain"/>
    <property type="match status" value="1"/>
</dbReference>
<evidence type="ECO:0000256" key="13">
    <source>
        <dbReference type="SAM" id="MobiDB-lite"/>
    </source>
</evidence>
<evidence type="ECO:0000256" key="7">
    <source>
        <dbReference type="ARBA" id="ARBA00023065"/>
    </source>
</evidence>
<dbReference type="InterPro" id="IPR003148">
    <property type="entry name" value="RCK_N"/>
</dbReference>
<reference evidence="18" key="2">
    <citation type="submission" date="2011-02" db="EMBL/GenBank/DDBJ databases">
        <authorList>
            <person name="MacLean D."/>
        </authorList>
    </citation>
    <scope>NUCLEOTIDE SEQUENCE</scope>
</reference>
<dbReference type="InterPro" id="IPR036390">
    <property type="entry name" value="WH_DNA-bd_sf"/>
</dbReference>
<keyword evidence="9 14" id="KW-0472">Membrane</keyword>
<dbReference type="Gene3D" id="1.25.40.10">
    <property type="entry name" value="Tetratricopeptide repeat domain"/>
    <property type="match status" value="1"/>
</dbReference>
<dbReference type="GO" id="GO:0043565">
    <property type="term" value="F:sequence-specific DNA binding"/>
    <property type="evidence" value="ECO:0007669"/>
    <property type="project" value="InterPro"/>
</dbReference>
<dbReference type="Pfam" id="PF13181">
    <property type="entry name" value="TPR_8"/>
    <property type="match status" value="1"/>
</dbReference>
<dbReference type="Pfam" id="PF14559">
    <property type="entry name" value="TPR_19"/>
    <property type="match status" value="1"/>
</dbReference>
<dbReference type="SUPFAM" id="SSF47592">
    <property type="entry name" value="SWIB/MDM2 domain"/>
    <property type="match status" value="1"/>
</dbReference>
<keyword evidence="5 14" id="KW-0812">Transmembrane</keyword>
<dbReference type="PROSITE" id="PS51201">
    <property type="entry name" value="RCK_N"/>
    <property type="match status" value="1"/>
</dbReference>
<dbReference type="Pfam" id="PF13621">
    <property type="entry name" value="Cupin_8"/>
    <property type="match status" value="1"/>
</dbReference>
<evidence type="ECO:0000256" key="9">
    <source>
        <dbReference type="ARBA" id="ARBA00023136"/>
    </source>
</evidence>
<dbReference type="InterPro" id="IPR011990">
    <property type="entry name" value="TPR-like_helical_dom_sf"/>
</dbReference>
<evidence type="ECO:0000256" key="1">
    <source>
        <dbReference type="ARBA" id="ARBA00004123"/>
    </source>
</evidence>
<evidence type="ECO:0000256" key="6">
    <source>
        <dbReference type="ARBA" id="ARBA00022989"/>
    </source>
</evidence>